<proteinExistence type="predicted"/>
<accession>K3XU20</accession>
<protein>
    <submittedName>
        <fullName evidence="1">Uncharacterized protein</fullName>
    </submittedName>
</protein>
<dbReference type="EnsemblPlants" id="KQL04112">
    <property type="protein sequence ID" value="KQL04112"/>
    <property type="gene ID" value="SETIT_005427mg"/>
</dbReference>
<evidence type="ECO:0000313" key="1">
    <source>
        <dbReference type="EnsemblPlants" id="KQL04112"/>
    </source>
</evidence>
<dbReference type="Gramene" id="KQL04112">
    <property type="protein sequence ID" value="KQL04112"/>
    <property type="gene ID" value="SETIT_005427mg"/>
</dbReference>
<dbReference type="AlphaFoldDB" id="K3XU20"/>
<dbReference type="EMBL" id="AGNK02002823">
    <property type="status" value="NOT_ANNOTATED_CDS"/>
    <property type="molecule type" value="Genomic_DNA"/>
</dbReference>
<dbReference type="HOGENOM" id="CLU_3320949_0_0_1"/>
<keyword evidence="2" id="KW-1185">Reference proteome</keyword>
<dbReference type="Proteomes" id="UP000004995">
    <property type="component" value="Unassembled WGS sequence"/>
</dbReference>
<dbReference type="InParanoid" id="K3XU20"/>
<reference evidence="2" key="1">
    <citation type="journal article" date="2012" name="Nat. Biotechnol.">
        <title>Reference genome sequence of the model plant Setaria.</title>
        <authorList>
            <person name="Bennetzen J.L."/>
            <person name="Schmutz J."/>
            <person name="Wang H."/>
            <person name="Percifield R."/>
            <person name="Hawkins J."/>
            <person name="Pontaroli A.C."/>
            <person name="Estep M."/>
            <person name="Feng L."/>
            <person name="Vaughn J.N."/>
            <person name="Grimwood J."/>
            <person name="Jenkins J."/>
            <person name="Barry K."/>
            <person name="Lindquist E."/>
            <person name="Hellsten U."/>
            <person name="Deshpande S."/>
            <person name="Wang X."/>
            <person name="Wu X."/>
            <person name="Mitros T."/>
            <person name="Triplett J."/>
            <person name="Yang X."/>
            <person name="Ye C.Y."/>
            <person name="Mauro-Herrera M."/>
            <person name="Wang L."/>
            <person name="Li P."/>
            <person name="Sharma M."/>
            <person name="Sharma R."/>
            <person name="Ronald P.C."/>
            <person name="Panaud O."/>
            <person name="Kellogg E.A."/>
            <person name="Brutnell T.P."/>
            <person name="Doust A.N."/>
            <person name="Tuskan G.A."/>
            <person name="Rokhsar D."/>
            <person name="Devos K.M."/>
        </authorList>
    </citation>
    <scope>NUCLEOTIDE SEQUENCE [LARGE SCALE GENOMIC DNA]</scope>
    <source>
        <strain evidence="2">cv. Yugu1</strain>
    </source>
</reference>
<reference evidence="1" key="2">
    <citation type="submission" date="2018-08" db="UniProtKB">
        <authorList>
            <consortium name="EnsemblPlants"/>
        </authorList>
    </citation>
    <scope>IDENTIFICATION</scope>
    <source>
        <strain evidence="1">Yugu1</strain>
    </source>
</reference>
<organism evidence="1 2">
    <name type="scientific">Setaria italica</name>
    <name type="common">Foxtail millet</name>
    <name type="synonym">Panicum italicum</name>
    <dbReference type="NCBI Taxonomy" id="4555"/>
    <lineage>
        <taxon>Eukaryota</taxon>
        <taxon>Viridiplantae</taxon>
        <taxon>Streptophyta</taxon>
        <taxon>Embryophyta</taxon>
        <taxon>Tracheophyta</taxon>
        <taxon>Spermatophyta</taxon>
        <taxon>Magnoliopsida</taxon>
        <taxon>Liliopsida</taxon>
        <taxon>Poales</taxon>
        <taxon>Poaceae</taxon>
        <taxon>PACMAD clade</taxon>
        <taxon>Panicoideae</taxon>
        <taxon>Panicodae</taxon>
        <taxon>Paniceae</taxon>
        <taxon>Cenchrinae</taxon>
        <taxon>Setaria</taxon>
    </lineage>
</organism>
<sequence length="39" mass="4318">MFDGCLLRPNCLLYKAGITCTQLPSNYTPTMETTHGVVQ</sequence>
<evidence type="ECO:0000313" key="2">
    <source>
        <dbReference type="Proteomes" id="UP000004995"/>
    </source>
</evidence>
<name>K3XU20_SETIT</name>